<dbReference type="PANTHER" id="PTHR45626">
    <property type="entry name" value="TRANSCRIPTION TERMINATION FACTOR 2-RELATED"/>
    <property type="match status" value="1"/>
</dbReference>
<evidence type="ECO:0000313" key="6">
    <source>
        <dbReference type="Proteomes" id="UP001390339"/>
    </source>
</evidence>
<dbReference type="InterPro" id="IPR000330">
    <property type="entry name" value="SNF2_N"/>
</dbReference>
<protein>
    <submittedName>
        <fullName evidence="5">DNA repair and recombination protein rad5c</fullName>
    </submittedName>
</protein>
<gene>
    <name evidence="5" type="ORF">PGQ11_005990</name>
</gene>
<evidence type="ECO:0000313" key="5">
    <source>
        <dbReference type="EMBL" id="KAK8867412.1"/>
    </source>
</evidence>
<dbReference type="InterPro" id="IPR038718">
    <property type="entry name" value="SNF2-like_sf"/>
</dbReference>
<evidence type="ECO:0000256" key="2">
    <source>
        <dbReference type="ARBA" id="ARBA00022801"/>
    </source>
</evidence>
<keyword evidence="2" id="KW-0378">Hydrolase</keyword>
<feature type="domain" description="SNF2 N-terminal" evidence="4">
    <location>
        <begin position="268"/>
        <end position="372"/>
    </location>
</feature>
<keyword evidence="6" id="KW-1185">Reference proteome</keyword>
<reference evidence="5 6" key="1">
    <citation type="journal article" date="2024" name="IMA Fungus">
        <title>Apiospora arundinis, a panoply of carbohydrate-active enzymes and secondary metabolites.</title>
        <authorList>
            <person name="Sorensen T."/>
            <person name="Petersen C."/>
            <person name="Muurmann A.T."/>
            <person name="Christiansen J.V."/>
            <person name="Brundto M.L."/>
            <person name="Overgaard C.K."/>
            <person name="Boysen A.T."/>
            <person name="Wollenberg R.D."/>
            <person name="Larsen T.O."/>
            <person name="Sorensen J.L."/>
            <person name="Nielsen K.L."/>
            <person name="Sondergaard T.E."/>
        </authorList>
    </citation>
    <scope>NUCLEOTIDE SEQUENCE [LARGE SCALE GENOMIC DNA]</scope>
    <source>
        <strain evidence="5 6">AAU 773</strain>
    </source>
</reference>
<dbReference type="PANTHER" id="PTHR45626:SF52">
    <property type="entry name" value="SINGLE-STRANDED DNA-DEPENDENT ATPASE (EUROFUNG)"/>
    <property type="match status" value="1"/>
</dbReference>
<dbReference type="Gene3D" id="3.40.50.10810">
    <property type="entry name" value="Tandem AAA-ATPase domain"/>
    <property type="match status" value="1"/>
</dbReference>
<dbReference type="Proteomes" id="UP001390339">
    <property type="component" value="Unassembled WGS sequence"/>
</dbReference>
<evidence type="ECO:0000256" key="1">
    <source>
        <dbReference type="ARBA" id="ARBA00022741"/>
    </source>
</evidence>
<comment type="caution">
    <text evidence="5">The sequence shown here is derived from an EMBL/GenBank/DDBJ whole genome shotgun (WGS) entry which is preliminary data.</text>
</comment>
<dbReference type="InterPro" id="IPR050628">
    <property type="entry name" value="SNF2_RAD54_helicase_TF"/>
</dbReference>
<keyword evidence="3" id="KW-0067">ATP-binding</keyword>
<evidence type="ECO:0000256" key="3">
    <source>
        <dbReference type="ARBA" id="ARBA00022840"/>
    </source>
</evidence>
<evidence type="ECO:0000259" key="4">
    <source>
        <dbReference type="Pfam" id="PF00176"/>
    </source>
</evidence>
<accession>A0ABR2IRB3</accession>
<dbReference type="EMBL" id="JAPCWZ010000004">
    <property type="protein sequence ID" value="KAK8867412.1"/>
    <property type="molecule type" value="Genomic_DNA"/>
</dbReference>
<keyword evidence="1" id="KW-0547">Nucleotide-binding</keyword>
<name>A0ABR2IRB3_9PEZI</name>
<proteinExistence type="predicted"/>
<organism evidence="5 6">
    <name type="scientific">Apiospora arundinis</name>
    <dbReference type="NCBI Taxonomy" id="335852"/>
    <lineage>
        <taxon>Eukaryota</taxon>
        <taxon>Fungi</taxon>
        <taxon>Dikarya</taxon>
        <taxon>Ascomycota</taxon>
        <taxon>Pezizomycotina</taxon>
        <taxon>Sordariomycetes</taxon>
        <taxon>Xylariomycetidae</taxon>
        <taxon>Amphisphaeriales</taxon>
        <taxon>Apiosporaceae</taxon>
        <taxon>Apiospora</taxon>
    </lineage>
</organism>
<dbReference type="Pfam" id="PF00176">
    <property type="entry name" value="SNF2-rel_dom"/>
    <property type="match status" value="1"/>
</dbReference>
<sequence length="386" mass="42439">MAQPFPYSDATGNDDESVLNIWAGLWGEMELPDVDFMMFPGDELQKGYGDFEDSWMNMQEWADNSFQPEPGQGAAIEDIVSETRAAGGSRFCCYGSVADVPIKLVGNMSDLTSKVNFPTKAFLLSIESVEVRAFASTASIQNVVERANKPGEAKLKVDINIYGSIEDAELVGERLSTTKVYLQDPDQGMQDIEYLNPHVLHFAGIEEPVAAEAGPTLTAGAQRKVPLEREQRATLPETVATLYQSLTRFRHLERTQGGPQVTTKLLAHQETALSFMLQREYGPIPSEYSLWAHERNVHTSLYRHKLTQAESLDPPDELGCGILADDPGMGKSLSTLALITATLAKAQAWSQEPTPESRKNRTKATLVIVPSTCNPSHCTSACLDQR</sequence>